<dbReference type="SUPFAM" id="SSF46689">
    <property type="entry name" value="Homeodomain-like"/>
    <property type="match status" value="1"/>
</dbReference>
<dbReference type="SUPFAM" id="SSF51182">
    <property type="entry name" value="RmlC-like cupins"/>
    <property type="match status" value="1"/>
</dbReference>
<evidence type="ECO:0000256" key="3">
    <source>
        <dbReference type="ARBA" id="ARBA00023163"/>
    </source>
</evidence>
<sequence length="340" mass="37341">MSQHRIDQWTAVLADSYLIVRVDPPGRTADVLDTAMELHSLGVFAALDSNGGQGIRSVWRPSGPMDPANTIAMMVVESGRAVAEYEQRSFVVVPGDVVFWDGGVPLALEVTETVRRRILLFPRASAVRFCPRYETLLGRAIAGRGELIGTLFEVVDLLRPRLGEMAVTVRQAAANLLAQLVSGLDPEAGRPNSEPMLEAILRHIDDHLGDADLRPAGIAAAHNISVRTLYSLFAEVGSPVSAYIRQRRLSRSYHDVLHDDGESMGVIARRWGFTNAAQFSRLFRERYGIPPSHLRGLRNPIGLNVPADRQPKSTRGQTNSYGSRVFRGPPGRLEVVPPVE</sequence>
<evidence type="ECO:0000256" key="4">
    <source>
        <dbReference type="SAM" id="MobiDB-lite"/>
    </source>
</evidence>
<keyword evidence="2" id="KW-0238">DNA-binding</keyword>
<feature type="region of interest" description="Disordered" evidence="4">
    <location>
        <begin position="299"/>
        <end position="340"/>
    </location>
</feature>
<dbReference type="Pfam" id="PF14525">
    <property type="entry name" value="AraC_binding_2"/>
    <property type="match status" value="1"/>
</dbReference>
<dbReference type="InterPro" id="IPR018060">
    <property type="entry name" value="HTH_AraC"/>
</dbReference>
<proteinExistence type="predicted"/>
<dbReference type="PANTHER" id="PTHR46796">
    <property type="entry name" value="HTH-TYPE TRANSCRIPTIONAL ACTIVATOR RHAS-RELATED"/>
    <property type="match status" value="1"/>
</dbReference>
<dbReference type="InterPro" id="IPR011051">
    <property type="entry name" value="RmlC_Cupin_sf"/>
</dbReference>
<evidence type="ECO:0000313" key="7">
    <source>
        <dbReference type="Proteomes" id="UP000681340"/>
    </source>
</evidence>
<dbReference type="Proteomes" id="UP000681340">
    <property type="component" value="Unassembled WGS sequence"/>
</dbReference>
<accession>A0A919SP52</accession>
<keyword evidence="1" id="KW-0805">Transcription regulation</keyword>
<gene>
    <name evidence="6" type="ORF">Aau02nite_65400</name>
</gene>
<evidence type="ECO:0000259" key="5">
    <source>
        <dbReference type="PROSITE" id="PS01124"/>
    </source>
</evidence>
<dbReference type="GO" id="GO:0043565">
    <property type="term" value="F:sequence-specific DNA binding"/>
    <property type="evidence" value="ECO:0007669"/>
    <property type="project" value="InterPro"/>
</dbReference>
<evidence type="ECO:0000256" key="2">
    <source>
        <dbReference type="ARBA" id="ARBA00023125"/>
    </source>
</evidence>
<dbReference type="EMBL" id="BOQL01000056">
    <property type="protein sequence ID" value="GIM75329.1"/>
    <property type="molecule type" value="Genomic_DNA"/>
</dbReference>
<dbReference type="GO" id="GO:0003700">
    <property type="term" value="F:DNA-binding transcription factor activity"/>
    <property type="evidence" value="ECO:0007669"/>
    <property type="project" value="InterPro"/>
</dbReference>
<dbReference type="InterPro" id="IPR035418">
    <property type="entry name" value="AraC-bd_2"/>
</dbReference>
<dbReference type="PANTHER" id="PTHR46796:SF10">
    <property type="entry name" value="TRANSCRIPTIONAL ACTIVATOR FEAR"/>
    <property type="match status" value="1"/>
</dbReference>
<dbReference type="SMART" id="SM00342">
    <property type="entry name" value="HTH_ARAC"/>
    <property type="match status" value="1"/>
</dbReference>
<organism evidence="6 7">
    <name type="scientific">Actinoplanes auranticolor</name>
    <dbReference type="NCBI Taxonomy" id="47988"/>
    <lineage>
        <taxon>Bacteria</taxon>
        <taxon>Bacillati</taxon>
        <taxon>Actinomycetota</taxon>
        <taxon>Actinomycetes</taxon>
        <taxon>Micromonosporales</taxon>
        <taxon>Micromonosporaceae</taxon>
        <taxon>Actinoplanes</taxon>
    </lineage>
</organism>
<dbReference type="Gene3D" id="1.10.10.60">
    <property type="entry name" value="Homeodomain-like"/>
    <property type="match status" value="1"/>
</dbReference>
<dbReference type="RefSeq" id="WP_212992422.1">
    <property type="nucleotide sequence ID" value="NZ_BAABEA010000033.1"/>
</dbReference>
<dbReference type="Pfam" id="PF12833">
    <property type="entry name" value="HTH_18"/>
    <property type="match status" value="1"/>
</dbReference>
<dbReference type="InterPro" id="IPR050204">
    <property type="entry name" value="AraC_XylS_family_regulators"/>
</dbReference>
<evidence type="ECO:0000313" key="6">
    <source>
        <dbReference type="EMBL" id="GIM75329.1"/>
    </source>
</evidence>
<evidence type="ECO:0000256" key="1">
    <source>
        <dbReference type="ARBA" id="ARBA00023015"/>
    </source>
</evidence>
<keyword evidence="7" id="KW-1185">Reference proteome</keyword>
<keyword evidence="3" id="KW-0804">Transcription</keyword>
<dbReference type="AlphaFoldDB" id="A0A919SP52"/>
<protein>
    <recommendedName>
        <fullName evidence="5">HTH araC/xylS-type domain-containing protein</fullName>
    </recommendedName>
</protein>
<reference evidence="6" key="1">
    <citation type="submission" date="2021-03" db="EMBL/GenBank/DDBJ databases">
        <title>Whole genome shotgun sequence of Actinoplanes auranticolor NBRC 12245.</title>
        <authorList>
            <person name="Komaki H."/>
            <person name="Tamura T."/>
        </authorList>
    </citation>
    <scope>NUCLEOTIDE SEQUENCE</scope>
    <source>
        <strain evidence="6">NBRC 12245</strain>
    </source>
</reference>
<dbReference type="PROSITE" id="PS01124">
    <property type="entry name" value="HTH_ARAC_FAMILY_2"/>
    <property type="match status" value="1"/>
</dbReference>
<dbReference type="InterPro" id="IPR009057">
    <property type="entry name" value="Homeodomain-like_sf"/>
</dbReference>
<name>A0A919SP52_9ACTN</name>
<feature type="compositionally biased region" description="Polar residues" evidence="4">
    <location>
        <begin position="313"/>
        <end position="322"/>
    </location>
</feature>
<feature type="domain" description="HTH araC/xylS-type" evidence="5">
    <location>
        <begin position="198"/>
        <end position="297"/>
    </location>
</feature>
<comment type="caution">
    <text evidence="6">The sequence shown here is derived from an EMBL/GenBank/DDBJ whole genome shotgun (WGS) entry which is preliminary data.</text>
</comment>